<dbReference type="PANTHER" id="PTHR30250">
    <property type="entry name" value="PST FAMILY PREDICTED COLANIC ACID TRANSPORTER"/>
    <property type="match status" value="1"/>
</dbReference>
<evidence type="ECO:0000256" key="4">
    <source>
        <dbReference type="ARBA" id="ARBA00022989"/>
    </source>
</evidence>
<name>A0A853PUA9_BACFG</name>
<comment type="caution">
    <text evidence="7">The sequence shown here is derived from an EMBL/GenBank/DDBJ whole genome shotgun (WGS) entry which is preliminary data.</text>
</comment>
<feature type="transmembrane region" description="Helical" evidence="6">
    <location>
        <begin position="12"/>
        <end position="36"/>
    </location>
</feature>
<evidence type="ECO:0000256" key="2">
    <source>
        <dbReference type="ARBA" id="ARBA00022475"/>
    </source>
</evidence>
<dbReference type="PANTHER" id="PTHR30250:SF11">
    <property type="entry name" value="O-ANTIGEN TRANSPORTER-RELATED"/>
    <property type="match status" value="1"/>
</dbReference>
<dbReference type="GO" id="GO:0005886">
    <property type="term" value="C:plasma membrane"/>
    <property type="evidence" value="ECO:0007669"/>
    <property type="project" value="UniProtKB-SubCell"/>
</dbReference>
<keyword evidence="2" id="KW-1003">Cell membrane</keyword>
<evidence type="ECO:0000256" key="5">
    <source>
        <dbReference type="ARBA" id="ARBA00023136"/>
    </source>
</evidence>
<keyword evidence="4 6" id="KW-1133">Transmembrane helix</keyword>
<dbReference type="AlphaFoldDB" id="A0A853PUA9"/>
<feature type="transmembrane region" description="Helical" evidence="6">
    <location>
        <begin position="85"/>
        <end position="103"/>
    </location>
</feature>
<comment type="subcellular location">
    <subcellularLocation>
        <location evidence="1">Cell membrane</location>
        <topology evidence="1">Multi-pass membrane protein</topology>
    </subcellularLocation>
</comment>
<gene>
    <name evidence="7" type="ORF">AC094_14810</name>
</gene>
<dbReference type="RefSeq" id="WP_241505295.1">
    <property type="nucleotide sequence ID" value="NZ_LIDT01000015.1"/>
</dbReference>
<reference evidence="7 8" key="1">
    <citation type="journal article" date="2016" name="PLoS ONE">
        <title>Genomic Diversity of Enterotoxigenic Strains of Bacteroides fragilis.</title>
        <authorList>
            <person name="Pierce J.V."/>
            <person name="Bernstein H.D."/>
        </authorList>
    </citation>
    <scope>NUCLEOTIDE SEQUENCE [LARGE SCALE GENOMIC DNA]</scope>
    <source>
        <strain evidence="7 8">20793-3</strain>
    </source>
</reference>
<dbReference type="EMBL" id="LIDT01000015">
    <property type="protein sequence ID" value="OCR33196.1"/>
    <property type="molecule type" value="Genomic_DNA"/>
</dbReference>
<evidence type="ECO:0000256" key="6">
    <source>
        <dbReference type="SAM" id="Phobius"/>
    </source>
</evidence>
<accession>A0A853PUA9</accession>
<dbReference type="InterPro" id="IPR050833">
    <property type="entry name" value="Poly_Biosynth_Transport"/>
</dbReference>
<dbReference type="Proteomes" id="UP000093197">
    <property type="component" value="Unassembled WGS sequence"/>
</dbReference>
<evidence type="ECO:0000313" key="7">
    <source>
        <dbReference type="EMBL" id="OCR33196.1"/>
    </source>
</evidence>
<keyword evidence="5 6" id="KW-0472">Membrane</keyword>
<keyword evidence="3 6" id="KW-0812">Transmembrane</keyword>
<evidence type="ECO:0000256" key="1">
    <source>
        <dbReference type="ARBA" id="ARBA00004651"/>
    </source>
</evidence>
<feature type="transmembrane region" description="Helical" evidence="6">
    <location>
        <begin position="48"/>
        <end position="64"/>
    </location>
</feature>
<sequence length="135" mass="15907">MDSNCLKRYYYNYLKVVIPISFVVFLLLIIYGDFVVENLFGAQYNDCVYMYKMFMVATFVTYIFRNPLGNILLAVGKAKWNGYNTYAFCFLYIIFSLIFYQYWGAIAIVYGLCATFILSGIVSLFLFYYYIKGLR</sequence>
<organism evidence="7 8">
    <name type="scientific">Bacteroides fragilis</name>
    <dbReference type="NCBI Taxonomy" id="817"/>
    <lineage>
        <taxon>Bacteria</taxon>
        <taxon>Pseudomonadati</taxon>
        <taxon>Bacteroidota</taxon>
        <taxon>Bacteroidia</taxon>
        <taxon>Bacteroidales</taxon>
        <taxon>Bacteroidaceae</taxon>
        <taxon>Bacteroides</taxon>
    </lineage>
</organism>
<protein>
    <submittedName>
        <fullName evidence="7">Peptide-binding protein</fullName>
    </submittedName>
</protein>
<evidence type="ECO:0000256" key="3">
    <source>
        <dbReference type="ARBA" id="ARBA00022692"/>
    </source>
</evidence>
<proteinExistence type="predicted"/>
<feature type="transmembrane region" description="Helical" evidence="6">
    <location>
        <begin position="109"/>
        <end position="131"/>
    </location>
</feature>
<evidence type="ECO:0000313" key="8">
    <source>
        <dbReference type="Proteomes" id="UP000093197"/>
    </source>
</evidence>